<keyword evidence="2" id="KW-0808">Transferase</keyword>
<evidence type="ECO:0000313" key="2">
    <source>
        <dbReference type="EMBL" id="OQV23148.1"/>
    </source>
</evidence>
<protein>
    <submittedName>
        <fullName evidence="2">Extracellular serine/threonine protein kinase four-jointed</fullName>
    </submittedName>
</protein>
<proteinExistence type="predicted"/>
<evidence type="ECO:0000256" key="1">
    <source>
        <dbReference type="SAM" id="SignalP"/>
    </source>
</evidence>
<keyword evidence="2" id="KW-0418">Kinase</keyword>
<accession>A0A1W0X6X1</accession>
<dbReference type="PANTHER" id="PTHR13147:SF5">
    <property type="entry name" value="FOUR-JOINTED BOX PROTEIN 1"/>
    <property type="match status" value="1"/>
</dbReference>
<dbReference type="PANTHER" id="PTHR13147">
    <property type="entry name" value="FOUR-JOINTED BOX PROTEIN 1"/>
    <property type="match status" value="1"/>
</dbReference>
<dbReference type="Proteomes" id="UP000192578">
    <property type="component" value="Unassembled WGS sequence"/>
</dbReference>
<feature type="signal peptide" evidence="1">
    <location>
        <begin position="1"/>
        <end position="24"/>
    </location>
</feature>
<keyword evidence="3" id="KW-1185">Reference proteome</keyword>
<sequence length="538" mass="59275">MEPSLVVWTSALIVFALLVPGGRGRSIQSTVGDQDLIAAEQLPGVHYTVKIHPIPSLAPLPPSPSPALNPNPEVPVTPYVAAAAVANLSSSHLQLPMPPPFALLPPTFPPRQGLPPMPVVAVANDPANSAARMSQEKGMLFLGKNGNKKLPAMRSKLAGMIRGIYWTLDAAAASSAGGAGSVSSSSALQQTEQRNLKALADAEKWIKDLKLHRRVVHLEVDTARCGHNYLIRLDDGSEACAKQRRNYDQIQGEIFAYFLADLLQMRHHLPPTVLVKAVPSRLFEPVTQAIQRSPTWDPTKPFVITKYLTNLKPLLIPAILHPLIKSIVMKSQEALQQTGNTAAPEANGQPINSTIAEAVDPVISPRSQQLAQLSRAELRELLQWSDMVIFDYLLGNLDRLTNTAVNLQWHQGMLTMPVHNAFQTTSGSSDSSADGNFIFVDNESGLFHGYRLLDQYDRYLQPLLRSFCVFNKSTVNAVKKLHQSRSAGTQLMKMLATEYPKLIIHLPGIGPKTSRILQKRLRYVYSHIRFCEENYFLP</sequence>
<dbReference type="AlphaFoldDB" id="A0A1W0X6X1"/>
<dbReference type="GO" id="GO:0005615">
    <property type="term" value="C:extracellular space"/>
    <property type="evidence" value="ECO:0007669"/>
    <property type="project" value="TreeGrafter"/>
</dbReference>
<feature type="chain" id="PRO_5012280498" evidence="1">
    <location>
        <begin position="25"/>
        <end position="538"/>
    </location>
</feature>
<keyword evidence="1" id="KW-0732">Signal</keyword>
<dbReference type="EMBL" id="MTYJ01000013">
    <property type="protein sequence ID" value="OQV23148.1"/>
    <property type="molecule type" value="Genomic_DNA"/>
</dbReference>
<organism evidence="2 3">
    <name type="scientific">Hypsibius exemplaris</name>
    <name type="common">Freshwater tardigrade</name>
    <dbReference type="NCBI Taxonomy" id="2072580"/>
    <lineage>
        <taxon>Eukaryota</taxon>
        <taxon>Metazoa</taxon>
        <taxon>Ecdysozoa</taxon>
        <taxon>Tardigrada</taxon>
        <taxon>Eutardigrada</taxon>
        <taxon>Parachela</taxon>
        <taxon>Hypsibioidea</taxon>
        <taxon>Hypsibiidae</taxon>
        <taxon>Hypsibius</taxon>
    </lineage>
</organism>
<dbReference type="GO" id="GO:0007267">
    <property type="term" value="P:cell-cell signaling"/>
    <property type="evidence" value="ECO:0007669"/>
    <property type="project" value="TreeGrafter"/>
</dbReference>
<name>A0A1W0X6X1_HYPEX</name>
<dbReference type="InterPro" id="IPR024868">
    <property type="entry name" value="FJX1/FJ"/>
</dbReference>
<gene>
    <name evidence="2" type="ORF">BV898_02882</name>
</gene>
<comment type="caution">
    <text evidence="2">The sequence shown here is derived from an EMBL/GenBank/DDBJ whole genome shotgun (WGS) entry which is preliminary data.</text>
</comment>
<dbReference type="GO" id="GO:0004674">
    <property type="term" value="F:protein serine/threonine kinase activity"/>
    <property type="evidence" value="ECO:0007669"/>
    <property type="project" value="UniProtKB-KW"/>
</dbReference>
<keyword evidence="2" id="KW-0723">Serine/threonine-protein kinase</keyword>
<dbReference type="OrthoDB" id="10055077at2759"/>
<dbReference type="PRINTS" id="PR02072">
    <property type="entry name" value="4JOINTEDBOX1"/>
</dbReference>
<evidence type="ECO:0000313" key="3">
    <source>
        <dbReference type="Proteomes" id="UP000192578"/>
    </source>
</evidence>
<reference evidence="3" key="1">
    <citation type="submission" date="2017-01" db="EMBL/GenBank/DDBJ databases">
        <title>Comparative genomics of anhydrobiosis in the tardigrade Hypsibius dujardini.</title>
        <authorList>
            <person name="Yoshida Y."/>
            <person name="Koutsovoulos G."/>
            <person name="Laetsch D."/>
            <person name="Stevens L."/>
            <person name="Kumar S."/>
            <person name="Horikawa D."/>
            <person name="Ishino K."/>
            <person name="Komine S."/>
            <person name="Tomita M."/>
            <person name="Blaxter M."/>
            <person name="Arakawa K."/>
        </authorList>
    </citation>
    <scope>NUCLEOTIDE SEQUENCE [LARGE SCALE GENOMIC DNA]</scope>
    <source>
        <strain evidence="3">Z151</strain>
    </source>
</reference>